<reference evidence="1" key="1">
    <citation type="submission" date="2021-06" db="EMBL/GenBank/DDBJ databases">
        <authorList>
            <person name="Kallberg Y."/>
            <person name="Tangrot J."/>
            <person name="Rosling A."/>
        </authorList>
    </citation>
    <scope>NUCLEOTIDE SEQUENCE</scope>
    <source>
        <strain evidence="1">UK204</strain>
    </source>
</reference>
<keyword evidence="2" id="KW-1185">Reference proteome</keyword>
<comment type="caution">
    <text evidence="1">The sequence shown here is derived from an EMBL/GenBank/DDBJ whole genome shotgun (WGS) entry which is preliminary data.</text>
</comment>
<proteinExistence type="predicted"/>
<dbReference type="PANTHER" id="PTHR33266:SF1">
    <property type="entry name" value="F-BOX DOMAIN-CONTAINING PROTEIN"/>
    <property type="match status" value="1"/>
</dbReference>
<name>A0A9N8ZR02_9GLOM</name>
<dbReference type="AlphaFoldDB" id="A0A9N8ZR02"/>
<evidence type="ECO:0000313" key="2">
    <source>
        <dbReference type="Proteomes" id="UP000789570"/>
    </source>
</evidence>
<dbReference type="PANTHER" id="PTHR33266">
    <property type="entry name" value="CHROMOSOME 15, WHOLE GENOME SHOTGUN SEQUENCE"/>
    <property type="match status" value="1"/>
</dbReference>
<dbReference type="EMBL" id="CAJVPQ010000703">
    <property type="protein sequence ID" value="CAG8503926.1"/>
    <property type="molecule type" value="Genomic_DNA"/>
</dbReference>
<dbReference type="OrthoDB" id="2411469at2759"/>
<gene>
    <name evidence="1" type="ORF">FCALED_LOCUS3849</name>
</gene>
<accession>A0A9N8ZR02</accession>
<sequence length="546" mass="64398">MGKTQLMKEIRNDIFMIYSYFRESSTGAAYLCACLVSLEKSQMECKEYWKYQQLFKIQKTIRDMSHTIFHSLKSSYKKHNNENEVQLLIKDELRKHYNNFIVNQQTQLDKITTKLKLVFTFDEAHSLLPFEERSIDYYYWLRITLRALSEVQNQECLIFSVITDIMGKLSNFLPQIKHNPSLRVQHRSHKLYPLYYLLDTFDAHVHTAALTPDTLDETAKSISILGSRIQLDISPQSELATTLVSNYMYLIMYVSEDRQTVIIQSSSEPLLTIAVAAIMNQNNARINNILNYLVQRIRKGSVLRGYRDETIAQLIMLMFAESIRIFDYLKSLIVNEVFEDIWKKIENTDLTNGWIHFNHFVKITYTPIKLNLFEFAKREVVAYCKELQKGADLIIPVLIDEKLHLDNVTFILIQVKNHSKKTLYKIETTLKLTPEYMEMEDFKDFKLPYLSLYMQISIDQHNHEVLSTRNRNQISVALFGLTRKLYSCLDLKMEDKTFELEKSLSNLQIASVNLMELIEDEDKRKIIHHMQPLVYDKKILKKRRLK</sequence>
<protein>
    <submittedName>
        <fullName evidence="1">3703_t:CDS:1</fullName>
    </submittedName>
</protein>
<organism evidence="1 2">
    <name type="scientific">Funneliformis caledonium</name>
    <dbReference type="NCBI Taxonomy" id="1117310"/>
    <lineage>
        <taxon>Eukaryota</taxon>
        <taxon>Fungi</taxon>
        <taxon>Fungi incertae sedis</taxon>
        <taxon>Mucoromycota</taxon>
        <taxon>Glomeromycotina</taxon>
        <taxon>Glomeromycetes</taxon>
        <taxon>Glomerales</taxon>
        <taxon>Glomeraceae</taxon>
        <taxon>Funneliformis</taxon>
    </lineage>
</organism>
<evidence type="ECO:0000313" key="1">
    <source>
        <dbReference type="EMBL" id="CAG8503926.1"/>
    </source>
</evidence>
<dbReference type="Proteomes" id="UP000789570">
    <property type="component" value="Unassembled WGS sequence"/>
</dbReference>